<sequence length="299" mass="31650">MDKPVTVGVDGSASSMRALDWAADEAALHGRPLRIVHASVWERFEGATAAEDIPDGRTEAAALEEIITDAETRARERRPEVRVHSEVLPGEPIDVLVRAGEDAFALVVGHRGHRALMRHLSTGSVVSGVAERAWCPVVVVGGSTPGRPSGHRQVVLGVGEGTDAGAAHVAFALHEAQARDCDLMAVHARSRRETRHDPPDLGSSLAADTLLSTAVPDRAAAESGITILRQVVDGPAHHALTQAAHNADLLVLGVRHRHGPVRRELGPTHHTALRHSPCPVALVGVPWPSPRRPGTVDVG</sequence>
<feature type="domain" description="UspA" evidence="2">
    <location>
        <begin position="3"/>
        <end position="140"/>
    </location>
</feature>
<organism evidence="3 4">
    <name type="scientific">Streptomyces flaveolus</name>
    <dbReference type="NCBI Taxonomy" id="67297"/>
    <lineage>
        <taxon>Bacteria</taxon>
        <taxon>Bacillati</taxon>
        <taxon>Actinomycetota</taxon>
        <taxon>Actinomycetes</taxon>
        <taxon>Kitasatosporales</taxon>
        <taxon>Streptomycetaceae</taxon>
        <taxon>Streptomyces</taxon>
    </lineage>
</organism>
<dbReference type="CDD" id="cd00293">
    <property type="entry name" value="USP-like"/>
    <property type="match status" value="1"/>
</dbReference>
<proteinExistence type="inferred from homology"/>
<dbReference type="SUPFAM" id="SSF52402">
    <property type="entry name" value="Adenine nucleotide alpha hydrolases-like"/>
    <property type="match status" value="2"/>
</dbReference>
<comment type="similarity">
    <text evidence="1">Belongs to the universal stress protein A family.</text>
</comment>
<dbReference type="InterPro" id="IPR014729">
    <property type="entry name" value="Rossmann-like_a/b/a_fold"/>
</dbReference>
<dbReference type="EMBL" id="JBEPCV010000016">
    <property type="protein sequence ID" value="MER6905640.1"/>
    <property type="molecule type" value="Genomic_DNA"/>
</dbReference>
<keyword evidence="4" id="KW-1185">Reference proteome</keyword>
<dbReference type="RefSeq" id="WP_350722940.1">
    <property type="nucleotide sequence ID" value="NZ_JBEPCO010000039.1"/>
</dbReference>
<dbReference type="InterPro" id="IPR006016">
    <property type="entry name" value="UspA"/>
</dbReference>
<protein>
    <submittedName>
        <fullName evidence="3">Universal stress protein</fullName>
    </submittedName>
</protein>
<evidence type="ECO:0000313" key="3">
    <source>
        <dbReference type="EMBL" id="MER6905640.1"/>
    </source>
</evidence>
<dbReference type="PRINTS" id="PR01438">
    <property type="entry name" value="UNVRSLSTRESS"/>
</dbReference>
<dbReference type="Gene3D" id="3.40.50.620">
    <property type="entry name" value="HUPs"/>
    <property type="match status" value="2"/>
</dbReference>
<feature type="domain" description="UspA" evidence="2">
    <location>
        <begin position="152"/>
        <end position="283"/>
    </location>
</feature>
<comment type="caution">
    <text evidence="3">The sequence shown here is derived from an EMBL/GenBank/DDBJ whole genome shotgun (WGS) entry which is preliminary data.</text>
</comment>
<evidence type="ECO:0000256" key="1">
    <source>
        <dbReference type="ARBA" id="ARBA00008791"/>
    </source>
</evidence>
<reference evidence="3 4" key="1">
    <citation type="submission" date="2024-06" db="EMBL/GenBank/DDBJ databases">
        <title>The Natural Products Discovery Center: Release of the First 8490 Sequenced Strains for Exploring Actinobacteria Biosynthetic Diversity.</title>
        <authorList>
            <person name="Kalkreuter E."/>
            <person name="Kautsar S.A."/>
            <person name="Yang D."/>
            <person name="Bader C.D."/>
            <person name="Teijaro C.N."/>
            <person name="Fluegel L."/>
            <person name="Davis C.M."/>
            <person name="Simpson J.R."/>
            <person name="Lauterbach L."/>
            <person name="Steele A.D."/>
            <person name="Gui C."/>
            <person name="Meng S."/>
            <person name="Li G."/>
            <person name="Viehrig K."/>
            <person name="Ye F."/>
            <person name="Su P."/>
            <person name="Kiefer A.F."/>
            <person name="Nichols A."/>
            <person name="Cepeda A.J."/>
            <person name="Yan W."/>
            <person name="Fan B."/>
            <person name="Jiang Y."/>
            <person name="Adhikari A."/>
            <person name="Zheng C.-J."/>
            <person name="Schuster L."/>
            <person name="Cowan T.M."/>
            <person name="Smanski M.J."/>
            <person name="Chevrette M.G."/>
            <person name="De Carvalho L.P.S."/>
            <person name="Shen B."/>
        </authorList>
    </citation>
    <scope>NUCLEOTIDE SEQUENCE [LARGE SCALE GENOMIC DNA]</scope>
    <source>
        <strain evidence="3 4">NPDC000632</strain>
    </source>
</reference>
<dbReference type="PANTHER" id="PTHR46553:SF3">
    <property type="entry name" value="ADENINE NUCLEOTIDE ALPHA HYDROLASES-LIKE SUPERFAMILY PROTEIN"/>
    <property type="match status" value="1"/>
</dbReference>
<accession>A0ABV1VGM7</accession>
<dbReference type="InterPro" id="IPR006015">
    <property type="entry name" value="Universal_stress_UspA"/>
</dbReference>
<evidence type="ECO:0000259" key="2">
    <source>
        <dbReference type="Pfam" id="PF00582"/>
    </source>
</evidence>
<gene>
    <name evidence="3" type="ORF">ABT322_18025</name>
</gene>
<evidence type="ECO:0000313" key="4">
    <source>
        <dbReference type="Proteomes" id="UP001490330"/>
    </source>
</evidence>
<dbReference type="PANTHER" id="PTHR46553">
    <property type="entry name" value="ADENINE NUCLEOTIDE ALPHA HYDROLASES-LIKE SUPERFAMILY PROTEIN"/>
    <property type="match status" value="1"/>
</dbReference>
<dbReference type="Pfam" id="PF00582">
    <property type="entry name" value="Usp"/>
    <property type="match status" value="2"/>
</dbReference>
<dbReference type="Proteomes" id="UP001490330">
    <property type="component" value="Unassembled WGS sequence"/>
</dbReference>
<name>A0ABV1VGM7_9ACTN</name>